<dbReference type="InterPro" id="IPR025110">
    <property type="entry name" value="AMP-bd_C"/>
</dbReference>
<feature type="domain" description="AMP-binding enzyme C-terminal" evidence="2">
    <location>
        <begin position="480"/>
        <end position="560"/>
    </location>
</feature>
<comment type="caution">
    <text evidence="3">The sequence shown here is derived from an EMBL/GenBank/DDBJ whole genome shotgun (WGS) entry which is preliminary data.</text>
</comment>
<feature type="domain" description="AMP-dependent synthetase/ligase" evidence="1">
    <location>
        <begin position="58"/>
        <end position="429"/>
    </location>
</feature>
<dbReference type="SUPFAM" id="SSF56801">
    <property type="entry name" value="Acetyl-CoA synthetase-like"/>
    <property type="match status" value="1"/>
</dbReference>
<dbReference type="Proteomes" id="UP000265955">
    <property type="component" value="Unassembled WGS sequence"/>
</dbReference>
<dbReference type="PANTHER" id="PTHR43767:SF11">
    <property type="entry name" value="MEDIUM-CHAIN-FATTY-ACID--COA LIGASE"/>
    <property type="match status" value="1"/>
</dbReference>
<dbReference type="NCBIfam" id="NF004837">
    <property type="entry name" value="PRK06187.1"/>
    <property type="match status" value="1"/>
</dbReference>
<keyword evidence="4" id="KW-1185">Reference proteome</keyword>
<gene>
    <name evidence="3" type="ORF">D3871_27340</name>
</gene>
<reference evidence="4" key="1">
    <citation type="submission" date="2018-09" db="EMBL/GenBank/DDBJ databases">
        <authorList>
            <person name="Zhu H."/>
        </authorList>
    </citation>
    <scope>NUCLEOTIDE SEQUENCE [LARGE SCALE GENOMIC DNA]</scope>
    <source>
        <strain evidence="4">K1R23-30</strain>
    </source>
</reference>
<dbReference type="EMBL" id="QYUO01000003">
    <property type="protein sequence ID" value="RJF92341.1"/>
    <property type="molecule type" value="Genomic_DNA"/>
</dbReference>
<evidence type="ECO:0000259" key="2">
    <source>
        <dbReference type="Pfam" id="PF13193"/>
    </source>
</evidence>
<dbReference type="InterPro" id="IPR042099">
    <property type="entry name" value="ANL_N_sf"/>
</dbReference>
<evidence type="ECO:0000259" key="1">
    <source>
        <dbReference type="Pfam" id="PF00501"/>
    </source>
</evidence>
<dbReference type="InterPro" id="IPR000873">
    <property type="entry name" value="AMP-dep_synth/lig_dom"/>
</dbReference>
<dbReference type="Pfam" id="PF13193">
    <property type="entry name" value="AMP-binding_C"/>
    <property type="match status" value="1"/>
</dbReference>
<protein>
    <submittedName>
        <fullName evidence="3">Fatty acid--CoA ligase</fullName>
    </submittedName>
</protein>
<dbReference type="AlphaFoldDB" id="A0A3A3FG46"/>
<accession>A0A3A3FG46</accession>
<dbReference type="PANTHER" id="PTHR43767">
    <property type="entry name" value="LONG-CHAIN-FATTY-ACID--COA LIGASE"/>
    <property type="match status" value="1"/>
</dbReference>
<dbReference type="OrthoDB" id="9766486at2"/>
<dbReference type="Gene3D" id="3.40.50.12780">
    <property type="entry name" value="N-terminal domain of ligase-like"/>
    <property type="match status" value="1"/>
</dbReference>
<sequence>MRSPPEAVAPVGHQLEILLPRIKETVLSNTKPIDCSGSAYAYPLLIKQLLHTPLSVCPDQQIVYRDQVRHSYRTLRHRIGQLAGGLQSLGIEPGDTVAVMDWDSHRYLESYFAVPMMGAVLMTVNIRLTPDQIAYTLNHSGAKALLIHTDFLPAFNSLRNGLTTVQKLILLDDAGTASLPSGFMADYESLLAASDPDFAFQDFDENTRATTFYTTRTTGLPKGVYFSHRQLVLHTLATTAALASAAQQGRVHREDVYMPMTPMFHVHAWGMPYVATMLGLKQVYPGRYAPELLLELIRREGVSFSHCVPTILHMLLSSDAAAQTDLRGWKVIIGGSALPSGLARHAIERGIDVYTGYGMSETCPILTLSQVKPSLAGDPEKELSIRTMTGLPIPLVDLRIVDDNMHDLPHDGLSAGEIVVRAPWLTQAYVNNPEASENLWAGGYLHTNDIGVIDNEGYLKVTDRLKDVIKSGGEWVSSLEIENLLSRHPSVGEVAVIGIKDAKWGERPLPLIVLRAGAKVAEMELLKHLMELSIRGTISKFAVPERILFVDAIDKTSVGKINKKALRDKYQLD</sequence>
<proteinExistence type="predicted"/>
<name>A0A3A3FG46_9BURK</name>
<evidence type="ECO:0000313" key="4">
    <source>
        <dbReference type="Proteomes" id="UP000265955"/>
    </source>
</evidence>
<dbReference type="Pfam" id="PF00501">
    <property type="entry name" value="AMP-binding"/>
    <property type="match status" value="1"/>
</dbReference>
<dbReference type="InterPro" id="IPR045851">
    <property type="entry name" value="AMP-bd_C_sf"/>
</dbReference>
<organism evidence="3 4">
    <name type="scientific">Noviherbaspirillum saxi</name>
    <dbReference type="NCBI Taxonomy" id="2320863"/>
    <lineage>
        <taxon>Bacteria</taxon>
        <taxon>Pseudomonadati</taxon>
        <taxon>Pseudomonadota</taxon>
        <taxon>Betaproteobacteria</taxon>
        <taxon>Burkholderiales</taxon>
        <taxon>Oxalobacteraceae</taxon>
        <taxon>Noviherbaspirillum</taxon>
    </lineage>
</organism>
<dbReference type="Gene3D" id="3.30.300.30">
    <property type="match status" value="1"/>
</dbReference>
<dbReference type="GO" id="GO:0016877">
    <property type="term" value="F:ligase activity, forming carbon-sulfur bonds"/>
    <property type="evidence" value="ECO:0007669"/>
    <property type="project" value="UniProtKB-ARBA"/>
</dbReference>
<evidence type="ECO:0000313" key="3">
    <source>
        <dbReference type="EMBL" id="RJF92341.1"/>
    </source>
</evidence>
<keyword evidence="3" id="KW-0436">Ligase</keyword>
<dbReference type="InterPro" id="IPR050237">
    <property type="entry name" value="ATP-dep_AMP-bd_enzyme"/>
</dbReference>